<dbReference type="SUPFAM" id="SSF48403">
    <property type="entry name" value="Ankyrin repeat"/>
    <property type="match status" value="1"/>
</dbReference>
<evidence type="ECO:0000256" key="1">
    <source>
        <dbReference type="SAM" id="MobiDB-lite"/>
    </source>
</evidence>
<reference evidence="3 4" key="1">
    <citation type="journal article" date="2007" name="Science">
        <title>The Chlamydomonas genome reveals the evolution of key animal and plant functions.</title>
        <authorList>
            <person name="Merchant S.S."/>
            <person name="Prochnik S.E."/>
            <person name="Vallon O."/>
            <person name="Harris E.H."/>
            <person name="Karpowicz S.J."/>
            <person name="Witman G.B."/>
            <person name="Terry A."/>
            <person name="Salamov A."/>
            <person name="Fritz-Laylin L.K."/>
            <person name="Marechal-Drouard L."/>
            <person name="Marshall W.F."/>
            <person name="Qu L.H."/>
            <person name="Nelson D.R."/>
            <person name="Sanderfoot A.A."/>
            <person name="Spalding M.H."/>
            <person name="Kapitonov V.V."/>
            <person name="Ren Q."/>
            <person name="Ferris P."/>
            <person name="Lindquist E."/>
            <person name="Shapiro H."/>
            <person name="Lucas S.M."/>
            <person name="Grimwood J."/>
            <person name="Schmutz J."/>
            <person name="Cardol P."/>
            <person name="Cerutti H."/>
            <person name="Chanfreau G."/>
            <person name="Chen C.L."/>
            <person name="Cognat V."/>
            <person name="Croft M.T."/>
            <person name="Dent R."/>
            <person name="Dutcher S."/>
            <person name="Fernandez E."/>
            <person name="Fukuzawa H."/>
            <person name="Gonzalez-Ballester D."/>
            <person name="Gonzalez-Halphen D."/>
            <person name="Hallmann A."/>
            <person name="Hanikenne M."/>
            <person name="Hippler M."/>
            <person name="Inwood W."/>
            <person name="Jabbari K."/>
            <person name="Kalanon M."/>
            <person name="Kuras R."/>
            <person name="Lefebvre P.A."/>
            <person name="Lemaire S.D."/>
            <person name="Lobanov A.V."/>
            <person name="Lohr M."/>
            <person name="Manuell A."/>
            <person name="Meier I."/>
            <person name="Mets L."/>
            <person name="Mittag M."/>
            <person name="Mittelmeier T."/>
            <person name="Moroney J.V."/>
            <person name="Moseley J."/>
            <person name="Napoli C."/>
            <person name="Nedelcu A.M."/>
            <person name="Niyogi K."/>
            <person name="Novoselov S.V."/>
            <person name="Paulsen I.T."/>
            <person name="Pazour G."/>
            <person name="Purton S."/>
            <person name="Ral J.P."/>
            <person name="Riano-Pachon D.M."/>
            <person name="Riekhof W."/>
            <person name="Rymarquis L."/>
            <person name="Schroda M."/>
            <person name="Stern D."/>
            <person name="Umen J."/>
            <person name="Willows R."/>
            <person name="Wilson N."/>
            <person name="Zimmer S.L."/>
            <person name="Allmer J."/>
            <person name="Balk J."/>
            <person name="Bisova K."/>
            <person name="Chen C.J."/>
            <person name="Elias M."/>
            <person name="Gendler K."/>
            <person name="Hauser C."/>
            <person name="Lamb M.R."/>
            <person name="Ledford H."/>
            <person name="Long J.C."/>
            <person name="Minagawa J."/>
            <person name="Page M.D."/>
            <person name="Pan J."/>
            <person name="Pootakham W."/>
            <person name="Roje S."/>
            <person name="Rose A."/>
            <person name="Stahlberg E."/>
            <person name="Terauchi A.M."/>
            <person name="Yang P."/>
            <person name="Ball S."/>
            <person name="Bowler C."/>
            <person name="Dieckmann C.L."/>
            <person name="Gladyshev V.N."/>
            <person name="Green P."/>
            <person name="Jorgensen R."/>
            <person name="Mayfield S."/>
            <person name="Mueller-Roeber B."/>
            <person name="Rajamani S."/>
            <person name="Sayre R.T."/>
            <person name="Brokstein P."/>
            <person name="Dubchak I."/>
            <person name="Goodstein D."/>
            <person name="Hornick L."/>
            <person name="Huang Y.W."/>
            <person name="Jhaveri J."/>
            <person name="Luo Y."/>
            <person name="Martinez D."/>
            <person name="Ngau W.C."/>
            <person name="Otillar B."/>
            <person name="Poliakov A."/>
            <person name="Porter A."/>
            <person name="Szajkowski L."/>
            <person name="Werner G."/>
            <person name="Zhou K."/>
            <person name="Grigoriev I.V."/>
            <person name="Rokhsar D.S."/>
            <person name="Grossman A.R."/>
        </authorList>
    </citation>
    <scope>NUCLEOTIDE SEQUENCE [LARGE SCALE GENOMIC DNA]</scope>
    <source>
        <strain evidence="4">CC-503</strain>
    </source>
</reference>
<evidence type="ECO:0000313" key="3">
    <source>
        <dbReference type="EMBL" id="PNW77741.1"/>
    </source>
</evidence>
<dbReference type="ExpressionAtlas" id="A0A2K3DB42">
    <property type="expression patterns" value="baseline and differential"/>
</dbReference>
<feature type="compositionally biased region" description="Gly residues" evidence="1">
    <location>
        <begin position="948"/>
        <end position="963"/>
    </location>
</feature>
<evidence type="ECO:0000259" key="2">
    <source>
        <dbReference type="PROSITE" id="PS50181"/>
    </source>
</evidence>
<protein>
    <recommendedName>
        <fullName evidence="2">F-box domain-containing protein</fullName>
    </recommendedName>
</protein>
<dbReference type="Gramene" id="PNW77741">
    <property type="protein sequence ID" value="PNW77741"/>
    <property type="gene ID" value="CHLRE_10g449650v5"/>
</dbReference>
<dbReference type="Proteomes" id="UP000006906">
    <property type="component" value="Chromosome 10"/>
</dbReference>
<feature type="region of interest" description="Disordered" evidence="1">
    <location>
        <begin position="937"/>
        <end position="963"/>
    </location>
</feature>
<dbReference type="EMBL" id="CM008971">
    <property type="protein sequence ID" value="PNW77741.1"/>
    <property type="molecule type" value="Genomic_DNA"/>
</dbReference>
<dbReference type="OrthoDB" id="10630544at2759"/>
<feature type="region of interest" description="Disordered" evidence="1">
    <location>
        <begin position="586"/>
        <end position="621"/>
    </location>
</feature>
<dbReference type="PROSITE" id="PS50181">
    <property type="entry name" value="FBOX"/>
    <property type="match status" value="1"/>
</dbReference>
<dbReference type="PANTHER" id="PTHR12393:SF6">
    <property type="entry name" value="SPHINGOMYELIN PHOSPHODIESTERASE 2"/>
    <property type="match status" value="1"/>
</dbReference>
<proteinExistence type="predicted"/>
<dbReference type="Gene3D" id="1.25.40.20">
    <property type="entry name" value="Ankyrin repeat-containing domain"/>
    <property type="match status" value="1"/>
</dbReference>
<name>A0A2K3DB42_CHLRE</name>
<feature type="domain" description="F-box" evidence="2">
    <location>
        <begin position="1"/>
        <end position="47"/>
    </location>
</feature>
<feature type="region of interest" description="Disordered" evidence="1">
    <location>
        <begin position="724"/>
        <end position="800"/>
    </location>
</feature>
<gene>
    <name evidence="3" type="ORF">CHLRE_10g449650v5</name>
</gene>
<dbReference type="KEGG" id="cre:CHLRE_10g449650v5"/>
<dbReference type="PaxDb" id="3055-EDP07992"/>
<dbReference type="GO" id="GO:0005783">
    <property type="term" value="C:endoplasmic reticulum"/>
    <property type="evidence" value="ECO:0000318"/>
    <property type="project" value="GO_Central"/>
</dbReference>
<feature type="compositionally biased region" description="Low complexity" evidence="1">
    <location>
        <begin position="592"/>
        <end position="604"/>
    </location>
</feature>
<organism evidence="3 4">
    <name type="scientific">Chlamydomonas reinhardtii</name>
    <name type="common">Chlamydomonas smithii</name>
    <dbReference type="NCBI Taxonomy" id="3055"/>
    <lineage>
        <taxon>Eukaryota</taxon>
        <taxon>Viridiplantae</taxon>
        <taxon>Chlorophyta</taxon>
        <taxon>core chlorophytes</taxon>
        <taxon>Chlorophyceae</taxon>
        <taxon>CS clade</taxon>
        <taxon>Chlamydomonadales</taxon>
        <taxon>Chlamydomonadaceae</taxon>
        <taxon>Chlamydomonas</taxon>
    </lineage>
</organism>
<dbReference type="InterPro" id="IPR036770">
    <property type="entry name" value="Ankyrin_rpt-contain_sf"/>
</dbReference>
<sequence length="987" mass="104176">MQLEDLPIELLERIAGYLDAHDVTLGLRPSSRLFARVLQRPRVALALSRAVAPSVFASVWGAAAGLGVLSQLASCRRKRFLFLVAASGVLENFKLAMDACGVTRPVFRNIMEAAAFSGSVPLLRWLLSQRGVPEVTDVDILTAAALGGHLPAVQQLAARGFVLRREGLCEGRLAAGGVLRPFPAAAASGNLALVQWLFAQRPCGDTASPGVSRTEAPGRSELLQACVLAAQAGHTNVVEWLCQPARWRRWDPARAATGDLALETGVPEPCWPVDAAQVLAGIAGGCPLHVLQHHFDSLAQPLLEQEQQAGELTQLGLSQTYPWREVMWAFWGRSRCAVRCLHTRCGEKESEAAAAGRRALAPLLRAEVLAAAAASGTQWREKVLFLESQGWGPQDDGGVASQRYRLISDDGSGGGKVVDRVAGLLLHRRLHSLPLLQFTLRGGLGPDLVRAAGCGEDSGGGAGAGEEGRGSDSGAAERVAWLLAKGYPLHRRALSMAAVAGDVAAFDVLLAAAHSRDQPPAPPQVPWGLDEAGVLADLWPGWMRAGPEARGVEVLNQLFGHDCLEQLCRWGHLRVLRRMTELTLQAAAEPNGSSSSSSSSSSHGSEGRDSEGESVEGRWRGGRAVGGNVWGGWSGLTWRVRRLSNSGVAMLHAAIRGRHWELAEWLVDNLCPGSEPGRAEGSDDAAAAGEGVDGGTPGEIHVCADLLAAVAARGAAVYTPVSLAEGVPEGGKDGGSEGGSEGGKERGKEGGQPEADGGDCGLQQEDGGVDSGEQGPTSSFQRTPLDAAPRPSVRQPRAAPRSLRDVVDMFGGIHVLKEHFQAALAALDDNTRAAALLPRLRRLAGPGCETRVWSCAIVAGNARGMRWLQEAGIVPELEEDLYGWALDYSDTTSLKQLAVLGVPGGDWRRLRCRAEQLGDRVAARFVKQELQPLLQPGARDGRAARRAGAGGGTSAGGKQEGGCGGRVDSLGWWERLACCLRPAADDV</sequence>
<dbReference type="InterPro" id="IPR001810">
    <property type="entry name" value="F-box_dom"/>
</dbReference>
<dbReference type="GeneID" id="5724051"/>
<dbReference type="GO" id="GO:0030149">
    <property type="term" value="P:sphingolipid catabolic process"/>
    <property type="evidence" value="ECO:0000318"/>
    <property type="project" value="GO_Central"/>
</dbReference>
<dbReference type="AlphaFoldDB" id="A0A2K3DB42"/>
<dbReference type="PANTHER" id="PTHR12393">
    <property type="entry name" value="SPHINGOMYELIN PHOSPHODIESTERASE RELATED"/>
    <property type="match status" value="1"/>
</dbReference>
<dbReference type="RefSeq" id="XP_001698499.2">
    <property type="nucleotide sequence ID" value="XM_001698447.3"/>
</dbReference>
<dbReference type="GO" id="GO:0046513">
    <property type="term" value="P:ceramide biosynthetic process"/>
    <property type="evidence" value="ECO:0000318"/>
    <property type="project" value="GO_Central"/>
</dbReference>
<dbReference type="GO" id="GO:0004620">
    <property type="term" value="F:phospholipase activity"/>
    <property type="evidence" value="ECO:0000318"/>
    <property type="project" value="GO_Central"/>
</dbReference>
<dbReference type="GO" id="GO:0016020">
    <property type="term" value="C:membrane"/>
    <property type="evidence" value="ECO:0000318"/>
    <property type="project" value="GO_Central"/>
</dbReference>
<dbReference type="GO" id="GO:0071944">
    <property type="term" value="C:cell periphery"/>
    <property type="evidence" value="ECO:0000318"/>
    <property type="project" value="GO_Central"/>
</dbReference>
<feature type="compositionally biased region" description="Basic and acidic residues" evidence="1">
    <location>
        <begin position="605"/>
        <end position="619"/>
    </location>
</feature>
<accession>A0A2K3DB42</accession>
<evidence type="ECO:0000313" key="4">
    <source>
        <dbReference type="Proteomes" id="UP000006906"/>
    </source>
</evidence>
<dbReference type="InParanoid" id="A0A2K3DB42"/>
<keyword evidence="4" id="KW-1185">Reference proteome</keyword>
<feature type="compositionally biased region" description="Basic and acidic residues" evidence="1">
    <location>
        <begin position="742"/>
        <end position="751"/>
    </location>
</feature>